<dbReference type="EMBL" id="NCKW01003436">
    <property type="protein sequence ID" value="POM76470.1"/>
    <property type="molecule type" value="Genomic_DNA"/>
</dbReference>
<organism evidence="2 3">
    <name type="scientific">Phytophthora palmivora</name>
    <dbReference type="NCBI Taxonomy" id="4796"/>
    <lineage>
        <taxon>Eukaryota</taxon>
        <taxon>Sar</taxon>
        <taxon>Stramenopiles</taxon>
        <taxon>Oomycota</taxon>
        <taxon>Peronosporomycetes</taxon>
        <taxon>Peronosporales</taxon>
        <taxon>Peronosporaceae</taxon>
        <taxon>Phytophthora</taxon>
    </lineage>
</organism>
<feature type="region of interest" description="Disordered" evidence="1">
    <location>
        <begin position="1"/>
        <end position="35"/>
    </location>
</feature>
<evidence type="ECO:0000313" key="3">
    <source>
        <dbReference type="Proteomes" id="UP000237271"/>
    </source>
</evidence>
<reference evidence="2 3" key="1">
    <citation type="journal article" date="2017" name="Genome Biol. Evol.">
        <title>Phytophthora megakarya and P. palmivora, closely related causal agents of cacao black pod rot, underwent increases in genome sizes and gene numbers by different mechanisms.</title>
        <authorList>
            <person name="Ali S.S."/>
            <person name="Shao J."/>
            <person name="Lary D.J."/>
            <person name="Kronmiller B."/>
            <person name="Shen D."/>
            <person name="Strem M.D."/>
            <person name="Amoako-Attah I."/>
            <person name="Akrofi A.Y."/>
            <person name="Begoude B.A."/>
            <person name="Ten Hoopen G.M."/>
            <person name="Coulibaly K."/>
            <person name="Kebe B.I."/>
            <person name="Melnick R.L."/>
            <person name="Guiltinan M.J."/>
            <person name="Tyler B.M."/>
            <person name="Meinhardt L.W."/>
            <person name="Bailey B.A."/>
        </authorList>
    </citation>
    <scope>NUCLEOTIDE SEQUENCE [LARGE SCALE GENOMIC DNA]</scope>
    <source>
        <strain evidence="3">sbr112.9</strain>
    </source>
</reference>
<protein>
    <submittedName>
        <fullName evidence="2">Uncharacterized protein</fullName>
    </submittedName>
</protein>
<evidence type="ECO:0000313" key="2">
    <source>
        <dbReference type="EMBL" id="POM76470.1"/>
    </source>
</evidence>
<comment type="caution">
    <text evidence="2">The sequence shown here is derived from an EMBL/GenBank/DDBJ whole genome shotgun (WGS) entry which is preliminary data.</text>
</comment>
<keyword evidence="3" id="KW-1185">Reference proteome</keyword>
<sequence>MAERAPVLTNLPKLTGKKGRGRARMHYPGSTGRPLKAGLGLAPKLAIDAENGEVHMGDFP</sequence>
<name>A0A2P4YF69_9STRA</name>
<dbReference type="Proteomes" id="UP000237271">
    <property type="component" value="Unassembled WGS sequence"/>
</dbReference>
<evidence type="ECO:0000256" key="1">
    <source>
        <dbReference type="SAM" id="MobiDB-lite"/>
    </source>
</evidence>
<accession>A0A2P4YF69</accession>
<proteinExistence type="predicted"/>
<feature type="compositionally biased region" description="Basic residues" evidence="1">
    <location>
        <begin position="15"/>
        <end position="25"/>
    </location>
</feature>
<dbReference type="AlphaFoldDB" id="A0A2P4YF69"/>
<gene>
    <name evidence="2" type="ORF">PHPALM_6286</name>
</gene>